<sequence>MATFTELEIRTVSDLPTCVTVDHTEPNATTSHPSLGRQPEEIDFETSARTNAEAIEQQLPPVDSGPAAYRFLLGAFIIEAFQWGFALSFGVFQIFYSSHPPFTGNKNIAVIGTLGTGLLYLGAPLMTPLVKRWPQYRRQMIWFGWTINVLSLVAASFATTVGMLIATQGILYSIGFTIMYFPIISMLNEWFVARRGLAYGIISAATGLSGVALPFILATLLDSYGFRTTLRAFAIALVVLIGPVLPMLKGRLPAAQASSVTRTNWSFLGNSLFWFFATSVLLQGLGYFYPTLYLPSYADSLGYSSNVGALLLALFSVMQVPGQIGIGYLSDKRVSVEMLAFLAPLVSAISIFTLWGLGRSLPPLIIFSLLYGFFGGGYVVLWAKMGLRVSDDPTVALVTFGAFCFLKGVGNVITGPISAGLILQQIDVAKYGLEKYKWIISYSGACMMACVGTMIVLFVARRLSRIAWRRAL</sequence>
<dbReference type="InterPro" id="IPR050327">
    <property type="entry name" value="Proton-linked_MCT"/>
</dbReference>
<comment type="similarity">
    <text evidence="2">Belongs to the major facilitator superfamily. Monocarboxylate porter (TC 2.A.1.13) family.</text>
</comment>
<name>A0ABR4AAW8_9LECA</name>
<feature type="transmembrane region" description="Helical" evidence="3">
    <location>
        <begin position="142"/>
        <end position="164"/>
    </location>
</feature>
<feature type="transmembrane region" description="Helical" evidence="3">
    <location>
        <begin position="230"/>
        <end position="248"/>
    </location>
</feature>
<keyword evidence="5" id="KW-1185">Reference proteome</keyword>
<dbReference type="InterPro" id="IPR036259">
    <property type="entry name" value="MFS_trans_sf"/>
</dbReference>
<accession>A0ABR4AAW8</accession>
<evidence type="ECO:0000256" key="1">
    <source>
        <dbReference type="ARBA" id="ARBA00004141"/>
    </source>
</evidence>
<keyword evidence="3" id="KW-1133">Transmembrane helix</keyword>
<dbReference type="InterPro" id="IPR011701">
    <property type="entry name" value="MFS"/>
</dbReference>
<protein>
    <recommendedName>
        <fullName evidence="6">Major facilitator superfamily (MFS) profile domain-containing protein</fullName>
    </recommendedName>
</protein>
<dbReference type="Proteomes" id="UP001590950">
    <property type="component" value="Unassembled WGS sequence"/>
</dbReference>
<feature type="transmembrane region" description="Helical" evidence="3">
    <location>
        <begin position="268"/>
        <end position="289"/>
    </location>
</feature>
<dbReference type="Gene3D" id="1.20.1250.20">
    <property type="entry name" value="MFS general substrate transporter like domains"/>
    <property type="match status" value="2"/>
</dbReference>
<evidence type="ECO:0000256" key="2">
    <source>
        <dbReference type="ARBA" id="ARBA00006727"/>
    </source>
</evidence>
<evidence type="ECO:0008006" key="6">
    <source>
        <dbReference type="Google" id="ProtNLM"/>
    </source>
</evidence>
<comment type="subcellular location">
    <subcellularLocation>
        <location evidence="1">Membrane</location>
        <topology evidence="1">Multi-pass membrane protein</topology>
    </subcellularLocation>
</comment>
<feature type="transmembrane region" description="Helical" evidence="3">
    <location>
        <begin position="395"/>
        <end position="419"/>
    </location>
</feature>
<keyword evidence="3" id="KW-0812">Transmembrane</keyword>
<feature type="transmembrane region" description="Helical" evidence="3">
    <location>
        <begin position="71"/>
        <end position="96"/>
    </location>
</feature>
<keyword evidence="3" id="KW-0472">Membrane</keyword>
<dbReference type="Pfam" id="PF07690">
    <property type="entry name" value="MFS_1"/>
    <property type="match status" value="1"/>
</dbReference>
<feature type="transmembrane region" description="Helical" evidence="3">
    <location>
        <begin position="336"/>
        <end position="358"/>
    </location>
</feature>
<reference evidence="4 5" key="1">
    <citation type="submission" date="2024-09" db="EMBL/GenBank/DDBJ databases">
        <title>Rethinking Asexuality: The Enigmatic Case of Functional Sexual Genes in Lepraria (Stereocaulaceae).</title>
        <authorList>
            <person name="Doellman M."/>
            <person name="Sun Y."/>
            <person name="Barcenas-Pena A."/>
            <person name="Lumbsch H.T."/>
            <person name="Grewe F."/>
        </authorList>
    </citation>
    <scope>NUCLEOTIDE SEQUENCE [LARGE SCALE GENOMIC DNA]</scope>
    <source>
        <strain evidence="4 5">Mercado 3170</strain>
    </source>
</reference>
<proteinExistence type="inferred from homology"/>
<gene>
    <name evidence="4" type="ORF">N7G274_004070</name>
</gene>
<dbReference type="PANTHER" id="PTHR11360:SF287">
    <property type="entry name" value="MFS MONOCARBOXYLATE TRANSPORTER"/>
    <property type="match status" value="1"/>
</dbReference>
<evidence type="ECO:0000313" key="4">
    <source>
        <dbReference type="EMBL" id="KAL2043012.1"/>
    </source>
</evidence>
<dbReference type="PANTHER" id="PTHR11360">
    <property type="entry name" value="MONOCARBOXYLATE TRANSPORTER"/>
    <property type="match status" value="1"/>
</dbReference>
<feature type="transmembrane region" description="Helical" evidence="3">
    <location>
        <begin position="197"/>
        <end position="218"/>
    </location>
</feature>
<evidence type="ECO:0000313" key="5">
    <source>
        <dbReference type="Proteomes" id="UP001590950"/>
    </source>
</evidence>
<feature type="transmembrane region" description="Helical" evidence="3">
    <location>
        <begin position="364"/>
        <end position="383"/>
    </location>
</feature>
<feature type="transmembrane region" description="Helical" evidence="3">
    <location>
        <begin position="439"/>
        <end position="460"/>
    </location>
</feature>
<feature type="transmembrane region" description="Helical" evidence="3">
    <location>
        <begin position="108"/>
        <end position="130"/>
    </location>
</feature>
<dbReference type="SUPFAM" id="SSF103473">
    <property type="entry name" value="MFS general substrate transporter"/>
    <property type="match status" value="1"/>
</dbReference>
<dbReference type="EMBL" id="JBEFKJ010000012">
    <property type="protein sequence ID" value="KAL2043012.1"/>
    <property type="molecule type" value="Genomic_DNA"/>
</dbReference>
<feature type="transmembrane region" description="Helical" evidence="3">
    <location>
        <begin position="170"/>
        <end position="190"/>
    </location>
</feature>
<comment type="caution">
    <text evidence="4">The sequence shown here is derived from an EMBL/GenBank/DDBJ whole genome shotgun (WGS) entry which is preliminary data.</text>
</comment>
<evidence type="ECO:0000256" key="3">
    <source>
        <dbReference type="SAM" id="Phobius"/>
    </source>
</evidence>
<organism evidence="4 5">
    <name type="scientific">Stereocaulon virgatum</name>
    <dbReference type="NCBI Taxonomy" id="373712"/>
    <lineage>
        <taxon>Eukaryota</taxon>
        <taxon>Fungi</taxon>
        <taxon>Dikarya</taxon>
        <taxon>Ascomycota</taxon>
        <taxon>Pezizomycotina</taxon>
        <taxon>Lecanoromycetes</taxon>
        <taxon>OSLEUM clade</taxon>
        <taxon>Lecanoromycetidae</taxon>
        <taxon>Lecanorales</taxon>
        <taxon>Lecanorineae</taxon>
        <taxon>Stereocaulaceae</taxon>
        <taxon>Stereocaulon</taxon>
    </lineage>
</organism>
<feature type="transmembrane region" description="Helical" evidence="3">
    <location>
        <begin position="309"/>
        <end position="329"/>
    </location>
</feature>